<sequence>MSTVLVYTAFNAIIVSVPLRWQPLAALIAPIFKITQKNVLRRILHGKDDVVPEMTIFNIDISNAFFISSNIQREASVNTGILLILIDLLQMLISLCDLRLMLQSVKGIADKMEISTEEAVAVALTIATKYPELRDRRMRTESLYHSKAEIHFLPSHRRTSNKKTTTSGQRFTNKVQIVPSPVQNNVGDVLRSSTSHILPNARYRDSTSVQRSLVLLGSIPLLSLACAAVVDAFPLESPDLGLAHSGTLWARGVLVTLFDSYALSWMFDQYVPQLEISRRTLIVTAIAAAVVVQASALILILLLWYPLPFTLIWISGPWIWTLALALKLSKGEFLRKNPQVLNEVRRFSTLLILTTSTGLVYVAFNVIFQTVPAEWQTPAAVLVPVFKVIQKNVICRLLRGQDDVKPEIVNFNVDVTNALFISSIMQNLQSVKSSAMLVVVDFVQMLTSLFDLRLMLKDIRDITNESTDQAIACALVIVGKYPELGELPLLTMTSKSDIFRSSKVSLQRKQSATNYIARITSFARVAPTPVESNVGVVPDFSFGSTNVSPSLLSRKCAATSDSTTLALVEQMTTQQRRFLLHKVLQIMFFMEFFLLTELLKALIPVGYGCNLVIIFHWPNRRFYSQFAGLDEAGFWRVFANIQIYGMGEAVLFIIFIWTLHKMTYNFPEQQLGYAVYSNWGKIQCKIVIFTMLLLQTTIPQLVTFESAKRHEELNCTKMATSTTEVSRLLVLGPDQDSRRAVVSKLRELSGDAALDSDASVLSLRTKYYRARVEVHAHQVRDNAPEPALQHALHDYEALLCVVDAGQRESFLHVQRLAKRVVDTLPYDVCLLAAATASASRESVNKLEGWCQDNGFEFVDLDAEQHAADDDDVIDEKLGVERVLEALHCNMWRSMEMNPPVVEEVEATKVKDAVPEVEAEKEEGGQQKSDNQVQDKDDNVTVAAEEVDMSTDDSRLQALLQALEIAGGPDAGSGEAGDGDDDDLDMAEFSALISEVRDVRDQGQSLTDEQRRERAAEVAMKLWNFLGEDGDASDSD</sequence>
<dbReference type="PANTHER" id="PTHR14659">
    <property type="entry name" value="ALPHA- AND GAMMA-ADAPTIN-BINDING PROTEIN P34"/>
    <property type="match status" value="1"/>
</dbReference>
<name>A0A6G0L129_9STRA</name>
<evidence type="ECO:0000256" key="1">
    <source>
        <dbReference type="SAM" id="MobiDB-lite"/>
    </source>
</evidence>
<feature type="transmembrane region" description="Helical" evidence="2">
    <location>
        <begin position="311"/>
        <end position="329"/>
    </location>
</feature>
<feature type="region of interest" description="Disordered" evidence="1">
    <location>
        <begin position="915"/>
        <end position="936"/>
    </location>
</feature>
<keyword evidence="2" id="KW-1133">Transmembrane helix</keyword>
<accession>A0A6G0L129</accession>
<feature type="transmembrane region" description="Helical" evidence="2">
    <location>
        <begin position="280"/>
        <end position="305"/>
    </location>
</feature>
<protein>
    <submittedName>
        <fullName evidence="3">Uncharacterized protein</fullName>
    </submittedName>
</protein>
<evidence type="ECO:0000313" key="3">
    <source>
        <dbReference type="EMBL" id="KAE9105492.1"/>
    </source>
</evidence>
<gene>
    <name evidence="3" type="ORF">PF010_g13001</name>
</gene>
<reference evidence="3 4" key="1">
    <citation type="submission" date="2018-09" db="EMBL/GenBank/DDBJ databases">
        <title>Genomic investigation of the strawberry pathogen Phytophthora fragariae indicates pathogenicity is determined by transcriptional variation in three key races.</title>
        <authorList>
            <person name="Adams T.M."/>
            <person name="Armitage A.D."/>
            <person name="Sobczyk M.K."/>
            <person name="Bates H.J."/>
            <person name="Dunwell J.M."/>
            <person name="Nellist C.F."/>
            <person name="Harrison R.J."/>
        </authorList>
    </citation>
    <scope>NUCLEOTIDE SEQUENCE [LARGE SCALE GENOMIC DNA]</scope>
    <source>
        <strain evidence="3 4">ONT-3</strain>
    </source>
</reference>
<dbReference type="AlphaFoldDB" id="A0A6G0L129"/>
<dbReference type="Pfam" id="PF10199">
    <property type="entry name" value="Adaptin_binding"/>
    <property type="match status" value="1"/>
</dbReference>
<evidence type="ECO:0000313" key="4">
    <source>
        <dbReference type="Proteomes" id="UP000488956"/>
    </source>
</evidence>
<feature type="transmembrane region" description="Helical" evidence="2">
    <location>
        <begin position="637"/>
        <end position="659"/>
    </location>
</feature>
<feature type="transmembrane region" description="Helical" evidence="2">
    <location>
        <begin position="586"/>
        <end position="617"/>
    </location>
</feature>
<comment type="caution">
    <text evidence="3">The sequence shown here is derived from an EMBL/GenBank/DDBJ whole genome shotgun (WGS) entry which is preliminary data.</text>
</comment>
<proteinExistence type="predicted"/>
<dbReference type="EMBL" id="QXFX01000748">
    <property type="protein sequence ID" value="KAE9105492.1"/>
    <property type="molecule type" value="Genomic_DNA"/>
</dbReference>
<dbReference type="Proteomes" id="UP000488956">
    <property type="component" value="Unassembled WGS sequence"/>
</dbReference>
<dbReference type="InterPro" id="IPR019341">
    <property type="entry name" value="Alpha/Gamma-adaptin-bd_p34"/>
</dbReference>
<organism evidence="3 4">
    <name type="scientific">Phytophthora fragariae</name>
    <dbReference type="NCBI Taxonomy" id="53985"/>
    <lineage>
        <taxon>Eukaryota</taxon>
        <taxon>Sar</taxon>
        <taxon>Stramenopiles</taxon>
        <taxon>Oomycota</taxon>
        <taxon>Peronosporomycetes</taxon>
        <taxon>Peronosporales</taxon>
        <taxon>Peronosporaceae</taxon>
        <taxon>Phytophthora</taxon>
    </lineage>
</organism>
<feature type="transmembrane region" description="Helical" evidence="2">
    <location>
        <begin position="248"/>
        <end position="268"/>
    </location>
</feature>
<keyword evidence="2" id="KW-0812">Transmembrane</keyword>
<feature type="transmembrane region" description="Helical" evidence="2">
    <location>
        <begin position="212"/>
        <end position="233"/>
    </location>
</feature>
<keyword evidence="2" id="KW-0472">Membrane</keyword>
<evidence type="ECO:0000256" key="2">
    <source>
        <dbReference type="SAM" id="Phobius"/>
    </source>
</evidence>
<dbReference type="PANTHER" id="PTHR14659:SF1">
    <property type="entry name" value="ALPHA- AND GAMMA-ADAPTIN-BINDING PROTEIN P34"/>
    <property type="match status" value="1"/>
</dbReference>
<dbReference type="Gene3D" id="3.40.50.11960">
    <property type="match status" value="1"/>
</dbReference>
<feature type="transmembrane region" description="Helical" evidence="2">
    <location>
        <begin position="6"/>
        <end position="29"/>
    </location>
</feature>
<feature type="transmembrane region" description="Helical" evidence="2">
    <location>
        <begin position="350"/>
        <end position="368"/>
    </location>
</feature>